<dbReference type="InterPro" id="IPR001881">
    <property type="entry name" value="EGF-like_Ca-bd_dom"/>
</dbReference>
<comment type="caution">
    <text evidence="17">Lacks conserved residue(s) required for the propagation of feature annotation.</text>
</comment>
<keyword evidence="12" id="KW-0010">Activator</keyword>
<feature type="disulfide bond" evidence="17">
    <location>
        <begin position="44"/>
        <end position="53"/>
    </location>
</feature>
<keyword evidence="15" id="KW-0539">Nucleus</keyword>
<evidence type="ECO:0000256" key="15">
    <source>
        <dbReference type="ARBA" id="ARBA00023242"/>
    </source>
</evidence>
<evidence type="ECO:0000256" key="3">
    <source>
        <dbReference type="ARBA" id="ARBA00022692"/>
    </source>
</evidence>
<evidence type="ECO:0000256" key="17">
    <source>
        <dbReference type="PROSITE-ProRule" id="PRU00076"/>
    </source>
</evidence>
<evidence type="ECO:0000256" key="1">
    <source>
        <dbReference type="ARBA" id="ARBA00004123"/>
    </source>
</evidence>
<evidence type="ECO:0000256" key="14">
    <source>
        <dbReference type="ARBA" id="ARBA00023180"/>
    </source>
</evidence>
<evidence type="ECO:0000256" key="7">
    <source>
        <dbReference type="ARBA" id="ARBA00022989"/>
    </source>
</evidence>
<evidence type="ECO:0000256" key="9">
    <source>
        <dbReference type="ARBA" id="ARBA00023043"/>
    </source>
</evidence>
<evidence type="ECO:0000256" key="13">
    <source>
        <dbReference type="ARBA" id="ARBA00023163"/>
    </source>
</evidence>
<reference evidence="22 23" key="1">
    <citation type="journal article" date="2017" name="Curr. Biol.">
        <title>Genome architecture and evolution of a unichromosomal asexual nematode.</title>
        <authorList>
            <person name="Fradin H."/>
            <person name="Zegar C."/>
            <person name="Gutwein M."/>
            <person name="Lucas J."/>
            <person name="Kovtun M."/>
            <person name="Corcoran D."/>
            <person name="Baugh L.R."/>
            <person name="Kiontke K."/>
            <person name="Gunsalus K."/>
            <person name="Fitch D.H."/>
            <person name="Piano F."/>
        </authorList>
    </citation>
    <scope>NUCLEOTIDE SEQUENCE [LARGE SCALE GENOMIC DNA]</scope>
    <source>
        <strain evidence="22">PF1309</strain>
    </source>
</reference>
<keyword evidence="11 17" id="KW-1015">Disulfide bond</keyword>
<comment type="caution">
    <text evidence="22">The sequence shown here is derived from an EMBL/GenBank/DDBJ whole genome shotgun (WGS) entry which is preliminary data.</text>
</comment>
<dbReference type="InterPro" id="IPR036770">
    <property type="entry name" value="Ankyrin_rpt-contain_sf"/>
</dbReference>
<dbReference type="PROSITE" id="PS00010">
    <property type="entry name" value="ASX_HYDROXYL"/>
    <property type="match status" value="1"/>
</dbReference>
<keyword evidence="20" id="KW-0732">Signal</keyword>
<dbReference type="EMBL" id="LIAE01010648">
    <property type="protein sequence ID" value="PAV57249.1"/>
    <property type="molecule type" value="Genomic_DNA"/>
</dbReference>
<dbReference type="PANTHER" id="PTHR24123">
    <property type="entry name" value="ANKYRIN REPEAT-CONTAINING"/>
    <property type="match status" value="1"/>
</dbReference>
<feature type="chain" id="PRO_5012313457" description="EGF-like domain-containing protein" evidence="20">
    <location>
        <begin position="17"/>
        <end position="744"/>
    </location>
</feature>
<feature type="repeat" description="ANK" evidence="16">
    <location>
        <begin position="584"/>
        <end position="616"/>
    </location>
</feature>
<feature type="domain" description="EGF-like" evidence="21">
    <location>
        <begin position="96"/>
        <end position="133"/>
    </location>
</feature>
<protein>
    <recommendedName>
        <fullName evidence="21">EGF-like domain-containing protein</fullName>
    </recommendedName>
</protein>
<feature type="disulfide bond" evidence="17">
    <location>
        <begin position="25"/>
        <end position="42"/>
    </location>
</feature>
<comment type="subcellular location">
    <subcellularLocation>
        <location evidence="2">Cell membrane</location>
        <topology evidence="2">Single-pass type I membrane protein</topology>
    </subcellularLocation>
    <subcellularLocation>
        <location evidence="1">Nucleus</location>
    </subcellularLocation>
</comment>
<keyword evidence="6" id="KW-0914">Notch signaling pathway</keyword>
<dbReference type="PROSITE" id="PS50026">
    <property type="entry name" value="EGF_3"/>
    <property type="match status" value="3"/>
</dbReference>
<keyword evidence="23" id="KW-1185">Reference proteome</keyword>
<dbReference type="AlphaFoldDB" id="A0A2A2J6N2"/>
<dbReference type="PANTHER" id="PTHR24123:SF33">
    <property type="entry name" value="PROTEIN HOS4"/>
    <property type="match status" value="1"/>
</dbReference>
<dbReference type="GO" id="GO:0005886">
    <property type="term" value="C:plasma membrane"/>
    <property type="evidence" value="ECO:0007669"/>
    <property type="project" value="UniProtKB-SubCell"/>
</dbReference>
<dbReference type="PROSITE" id="PS50297">
    <property type="entry name" value="ANK_REP_REGION"/>
    <property type="match status" value="3"/>
</dbReference>
<dbReference type="GO" id="GO:0007219">
    <property type="term" value="P:Notch signaling pathway"/>
    <property type="evidence" value="ECO:0007669"/>
    <property type="project" value="UniProtKB-KW"/>
</dbReference>
<proteinExistence type="predicted"/>
<feature type="region of interest" description="Disordered" evidence="18">
    <location>
        <begin position="680"/>
        <end position="700"/>
    </location>
</feature>
<dbReference type="Gene3D" id="1.25.40.20">
    <property type="entry name" value="Ankyrin repeat-containing domain"/>
    <property type="match status" value="1"/>
</dbReference>
<feature type="domain" description="EGF-like" evidence="21">
    <location>
        <begin position="55"/>
        <end position="94"/>
    </location>
</feature>
<keyword evidence="5" id="KW-0221">Differentiation</keyword>
<gene>
    <name evidence="22" type="ORF">WR25_04684</name>
</gene>
<keyword evidence="10 19" id="KW-0472">Membrane</keyword>
<evidence type="ECO:0000256" key="16">
    <source>
        <dbReference type="PROSITE-ProRule" id="PRU00023"/>
    </source>
</evidence>
<keyword evidence="17" id="KW-0245">EGF-like domain</keyword>
<dbReference type="CDD" id="cd00054">
    <property type="entry name" value="EGF_CA"/>
    <property type="match status" value="2"/>
</dbReference>
<dbReference type="InterPro" id="IPR000152">
    <property type="entry name" value="EGF-type_Asp/Asn_hydroxyl_site"/>
</dbReference>
<dbReference type="SMART" id="SM00181">
    <property type="entry name" value="EGF"/>
    <property type="match status" value="4"/>
</dbReference>
<dbReference type="PROSITE" id="PS01187">
    <property type="entry name" value="EGF_CA"/>
    <property type="match status" value="1"/>
</dbReference>
<evidence type="ECO:0000256" key="2">
    <source>
        <dbReference type="ARBA" id="ARBA00004251"/>
    </source>
</evidence>
<feature type="disulfide bond" evidence="17">
    <location>
        <begin position="84"/>
        <end position="93"/>
    </location>
</feature>
<evidence type="ECO:0000259" key="21">
    <source>
        <dbReference type="PROSITE" id="PS50026"/>
    </source>
</evidence>
<keyword evidence="3 19" id="KW-0812">Transmembrane</keyword>
<evidence type="ECO:0000256" key="8">
    <source>
        <dbReference type="ARBA" id="ARBA00023015"/>
    </source>
</evidence>
<feature type="repeat" description="ANK" evidence="16">
    <location>
        <begin position="469"/>
        <end position="502"/>
    </location>
</feature>
<evidence type="ECO:0000313" key="23">
    <source>
        <dbReference type="Proteomes" id="UP000218231"/>
    </source>
</evidence>
<evidence type="ECO:0000256" key="6">
    <source>
        <dbReference type="ARBA" id="ARBA00022976"/>
    </source>
</evidence>
<keyword evidence="9 16" id="KW-0040">ANK repeat</keyword>
<keyword evidence="4" id="KW-0677">Repeat</keyword>
<accession>A0A2A2J6N2</accession>
<dbReference type="Gene3D" id="2.10.25.10">
    <property type="entry name" value="Laminin"/>
    <property type="match status" value="4"/>
</dbReference>
<organism evidence="22 23">
    <name type="scientific">Diploscapter pachys</name>
    <dbReference type="NCBI Taxonomy" id="2018661"/>
    <lineage>
        <taxon>Eukaryota</taxon>
        <taxon>Metazoa</taxon>
        <taxon>Ecdysozoa</taxon>
        <taxon>Nematoda</taxon>
        <taxon>Chromadorea</taxon>
        <taxon>Rhabditida</taxon>
        <taxon>Rhabditina</taxon>
        <taxon>Rhabditomorpha</taxon>
        <taxon>Rhabditoidea</taxon>
        <taxon>Rhabditidae</taxon>
        <taxon>Diploscapter</taxon>
    </lineage>
</organism>
<evidence type="ECO:0000256" key="12">
    <source>
        <dbReference type="ARBA" id="ARBA00023159"/>
    </source>
</evidence>
<dbReference type="GO" id="GO:0005634">
    <property type="term" value="C:nucleus"/>
    <property type="evidence" value="ECO:0007669"/>
    <property type="project" value="UniProtKB-SubCell"/>
</dbReference>
<keyword evidence="13" id="KW-0804">Transcription</keyword>
<dbReference type="InterPro" id="IPR002110">
    <property type="entry name" value="Ankyrin_rpt"/>
</dbReference>
<evidence type="ECO:0000256" key="10">
    <source>
        <dbReference type="ARBA" id="ARBA00023136"/>
    </source>
</evidence>
<dbReference type="PROSITE" id="PS50088">
    <property type="entry name" value="ANK_REPEAT"/>
    <property type="match status" value="3"/>
</dbReference>
<evidence type="ECO:0000256" key="20">
    <source>
        <dbReference type="SAM" id="SignalP"/>
    </source>
</evidence>
<dbReference type="SUPFAM" id="SSF90193">
    <property type="entry name" value="Notch domain"/>
    <property type="match status" value="1"/>
</dbReference>
<dbReference type="InterPro" id="IPR000742">
    <property type="entry name" value="EGF"/>
</dbReference>
<feature type="domain" description="EGF-like" evidence="21">
    <location>
        <begin position="16"/>
        <end position="54"/>
    </location>
</feature>
<feature type="repeat" description="ANK" evidence="16">
    <location>
        <begin position="617"/>
        <end position="649"/>
    </location>
</feature>
<evidence type="ECO:0000256" key="5">
    <source>
        <dbReference type="ARBA" id="ARBA00022782"/>
    </source>
</evidence>
<dbReference type="GO" id="GO:0005509">
    <property type="term" value="F:calcium ion binding"/>
    <property type="evidence" value="ECO:0007669"/>
    <property type="project" value="InterPro"/>
</dbReference>
<dbReference type="PROSITE" id="PS01186">
    <property type="entry name" value="EGF_2"/>
    <property type="match status" value="2"/>
</dbReference>
<keyword evidence="14" id="KW-0325">Glycoprotein</keyword>
<name>A0A2A2J6N2_9BILA</name>
<evidence type="ECO:0000256" key="19">
    <source>
        <dbReference type="SAM" id="Phobius"/>
    </source>
</evidence>
<dbReference type="InterPro" id="IPR018097">
    <property type="entry name" value="EGF_Ca-bd_CS"/>
</dbReference>
<dbReference type="PROSITE" id="PS00022">
    <property type="entry name" value="EGF_1"/>
    <property type="match status" value="3"/>
</dbReference>
<dbReference type="Pfam" id="PF00066">
    <property type="entry name" value="Notch"/>
    <property type="match status" value="1"/>
</dbReference>
<dbReference type="InterPro" id="IPR000800">
    <property type="entry name" value="Notch_dom"/>
</dbReference>
<dbReference type="Pfam" id="PF00008">
    <property type="entry name" value="EGF"/>
    <property type="match status" value="1"/>
</dbReference>
<dbReference type="Proteomes" id="UP000218231">
    <property type="component" value="Unassembled WGS sequence"/>
</dbReference>
<dbReference type="InterPro" id="IPR035993">
    <property type="entry name" value="Notch-like_dom_sf"/>
</dbReference>
<sequence length="744" mass="82175">MWRPLVVCILALTVSAYDVCKDHRCAKDSVCVPLADGNNYKCRCPEGKIGHYCEHTDRCLTDSPCTDNGVCKTDLVTGNVTCVCKPGYWGELCDQDYNECFHEQPCKNLGECKNTPNGYRCICKDGFKGENCTEIVDPCEGHRCYNGGNCTVANATNNNTSPTYIRSSPFSNGLSMKVILKPVVKCVCTGDFFGERCELESQDVKKTYQEPLSRDICGDRACSLVARNGVCDARCNFQMCDYDGGDCEQEMPLWLIIILAGICGFVLLLIIVTTIIRARQIRSRKRKTVVAPTWMPPEGDPDAEENASQSETYPPAKRPNYDRGDTAAESEDYESPSPSSARQGGDTFTTPPPNKKPRLQSPIYKTSEEQKPQFTELHHQAASTSGITCPVSRLTVNAVGPHGWTPLFCLLLGKIEADEVKQDTGRLSSEKASTWERGKERKKKKTPVLMKDLELLVKSGAHVNWQDEDFRTPLHVAVSRKDWTSVVQYLLDHGADPSLIDSNDRSVLHVAVQSLNDTIVGLLLKDKRVVKEINEVDRSGRSALSVAAQDELFHDTIASKLINAGASLTGPTIPNVNGETHTGPSRAPLHYAAQAGNVRKVKLFLEHGAEINAKDHKEQTALHYAAMEGHLEVVRQLVEAGATRSPLNDMNQTPCELAEGRGYANIGSYLRTTPVVNLSRQSSRLSKADSTRNKKHNSLVGSDKPFYNFATLQSLMSSEEELDAPDFVHQSENEHDEKSVIIEI</sequence>
<feature type="signal peptide" evidence="20">
    <location>
        <begin position="1"/>
        <end position="16"/>
    </location>
</feature>
<evidence type="ECO:0000256" key="4">
    <source>
        <dbReference type="ARBA" id="ARBA00022737"/>
    </source>
</evidence>
<keyword evidence="8" id="KW-0805">Transcription regulation</keyword>
<keyword evidence="7 19" id="KW-1133">Transmembrane helix</keyword>
<dbReference type="SMART" id="SM00179">
    <property type="entry name" value="EGF_CA"/>
    <property type="match status" value="1"/>
</dbReference>
<dbReference type="OrthoDB" id="5843152at2759"/>
<dbReference type="STRING" id="2018661.A0A2A2J6N2"/>
<feature type="region of interest" description="Disordered" evidence="18">
    <location>
        <begin position="287"/>
        <end position="360"/>
    </location>
</feature>
<dbReference type="GO" id="GO:0030154">
    <property type="term" value="P:cell differentiation"/>
    <property type="evidence" value="ECO:0007669"/>
    <property type="project" value="UniProtKB-KW"/>
</dbReference>
<dbReference type="SUPFAM" id="SSF48403">
    <property type="entry name" value="Ankyrin repeat"/>
    <property type="match status" value="1"/>
</dbReference>
<dbReference type="Pfam" id="PF12796">
    <property type="entry name" value="Ank_2"/>
    <property type="match status" value="2"/>
</dbReference>
<dbReference type="SMART" id="SM00248">
    <property type="entry name" value="ANK"/>
    <property type="match status" value="5"/>
</dbReference>
<evidence type="ECO:0000256" key="18">
    <source>
        <dbReference type="SAM" id="MobiDB-lite"/>
    </source>
</evidence>
<dbReference type="SMART" id="SM00004">
    <property type="entry name" value="NL"/>
    <property type="match status" value="1"/>
</dbReference>
<evidence type="ECO:0000313" key="22">
    <source>
        <dbReference type="EMBL" id="PAV57249.1"/>
    </source>
</evidence>
<evidence type="ECO:0000256" key="11">
    <source>
        <dbReference type="ARBA" id="ARBA00023157"/>
    </source>
</evidence>
<feature type="disulfide bond" evidence="17">
    <location>
        <begin position="123"/>
        <end position="132"/>
    </location>
</feature>
<dbReference type="InterPro" id="IPR051165">
    <property type="entry name" value="Multifunctional_ANK_Repeat"/>
</dbReference>
<feature type="transmembrane region" description="Helical" evidence="19">
    <location>
        <begin position="253"/>
        <end position="276"/>
    </location>
</feature>
<dbReference type="SUPFAM" id="SSF57196">
    <property type="entry name" value="EGF/Laminin"/>
    <property type="match status" value="3"/>
</dbReference>
<dbReference type="Gene3D" id="4.10.470.20">
    <property type="match status" value="1"/>
</dbReference>
<feature type="disulfide bond" evidence="17">
    <location>
        <begin position="65"/>
        <end position="82"/>
    </location>
</feature>